<name>W0JUW1_9EURY</name>
<protein>
    <submittedName>
        <fullName evidence="2">Uncharacterized protein</fullName>
    </submittedName>
</protein>
<dbReference type="EMBL" id="CP007055">
    <property type="protein sequence ID" value="AHG00808.1"/>
    <property type="molecule type" value="Genomic_DNA"/>
</dbReference>
<organism evidence="2 3">
    <name type="scientific">Halostagnicola larsenii XH-48</name>
    <dbReference type="NCBI Taxonomy" id="797299"/>
    <lineage>
        <taxon>Archaea</taxon>
        <taxon>Methanobacteriati</taxon>
        <taxon>Methanobacteriota</taxon>
        <taxon>Stenosarchaea group</taxon>
        <taxon>Halobacteria</taxon>
        <taxon>Halobacteriales</taxon>
        <taxon>Natrialbaceae</taxon>
        <taxon>Halostagnicola</taxon>
    </lineage>
</organism>
<keyword evidence="3" id="KW-1185">Reference proteome</keyword>
<evidence type="ECO:0000313" key="2">
    <source>
        <dbReference type="EMBL" id="AHG00808.1"/>
    </source>
</evidence>
<dbReference type="STRING" id="797299.HALLA_08525"/>
<feature type="region of interest" description="Disordered" evidence="1">
    <location>
        <begin position="1"/>
        <end position="20"/>
    </location>
</feature>
<dbReference type="HOGENOM" id="CLU_3178462_0_0_2"/>
<gene>
    <name evidence="2" type="ORF">HALLA_08525</name>
</gene>
<dbReference type="Proteomes" id="UP000019024">
    <property type="component" value="Chromosome"/>
</dbReference>
<evidence type="ECO:0000313" key="3">
    <source>
        <dbReference type="Proteomes" id="UP000019024"/>
    </source>
</evidence>
<accession>W0JUW1</accession>
<sequence>MWQSLNRRWPRDSDRPLEQNVLPDRIDAVFRSRERPADARQLTGGK</sequence>
<evidence type="ECO:0000256" key="1">
    <source>
        <dbReference type="SAM" id="MobiDB-lite"/>
    </source>
</evidence>
<dbReference type="KEGG" id="hlr:HALLA_08525"/>
<proteinExistence type="predicted"/>
<reference evidence="2 3" key="1">
    <citation type="submission" date="2014-01" db="EMBL/GenBank/DDBJ databases">
        <authorList>
            <consortium name="DOE Joint Genome Institute"/>
            <person name="Anderson I."/>
            <person name="Huntemann M."/>
            <person name="Han J."/>
            <person name="Chen A."/>
            <person name="Kyrpides N."/>
            <person name="Mavromatis K."/>
            <person name="Markowitz V."/>
            <person name="Palaniappan K."/>
            <person name="Ivanova N."/>
            <person name="Schaumberg A."/>
            <person name="Pati A."/>
            <person name="Liolios K."/>
            <person name="Nordberg H.P."/>
            <person name="Cantor M.N."/>
            <person name="Hua S.X."/>
            <person name="Woyke T."/>
        </authorList>
    </citation>
    <scope>NUCLEOTIDE SEQUENCE [LARGE SCALE GENOMIC DNA]</scope>
    <source>
        <strain evidence="2 3">XH-48</strain>
    </source>
</reference>
<dbReference type="AlphaFoldDB" id="W0JUW1"/>